<gene>
    <name evidence="2" type="ORF">Mco01_28600</name>
</gene>
<comment type="caution">
    <text evidence="2">The sequence shown here is derived from an EMBL/GenBank/DDBJ whole genome shotgun (WGS) entry which is preliminary data.</text>
</comment>
<reference evidence="2 3" key="1">
    <citation type="submission" date="2021-01" db="EMBL/GenBank/DDBJ databases">
        <title>Whole genome shotgun sequence of Microbispora corallina NBRC 16416.</title>
        <authorList>
            <person name="Komaki H."/>
            <person name="Tamura T."/>
        </authorList>
    </citation>
    <scope>NUCLEOTIDE SEQUENCE [LARGE SCALE GENOMIC DNA]</scope>
    <source>
        <strain evidence="2 3">NBRC 16416</strain>
    </source>
</reference>
<organism evidence="2 3">
    <name type="scientific">Microbispora corallina</name>
    <dbReference type="NCBI Taxonomy" id="83302"/>
    <lineage>
        <taxon>Bacteria</taxon>
        <taxon>Bacillati</taxon>
        <taxon>Actinomycetota</taxon>
        <taxon>Actinomycetes</taxon>
        <taxon>Streptosporangiales</taxon>
        <taxon>Streptosporangiaceae</taxon>
        <taxon>Microbispora</taxon>
    </lineage>
</organism>
<keyword evidence="2" id="KW-0489">Methyltransferase</keyword>
<dbReference type="InterPro" id="IPR029063">
    <property type="entry name" value="SAM-dependent_MTases_sf"/>
</dbReference>
<dbReference type="RefSeq" id="WP_204057350.1">
    <property type="nucleotide sequence ID" value="NZ_BAAAGP010000011.1"/>
</dbReference>
<dbReference type="EMBL" id="BOOC01000011">
    <property type="protein sequence ID" value="GIH39860.1"/>
    <property type="molecule type" value="Genomic_DNA"/>
</dbReference>
<dbReference type="InterPro" id="IPR013216">
    <property type="entry name" value="Methyltransf_11"/>
</dbReference>
<dbReference type="PANTHER" id="PTHR45036:SF1">
    <property type="entry name" value="METHYLTRANSFERASE LIKE 7A"/>
    <property type="match status" value="1"/>
</dbReference>
<keyword evidence="2" id="KW-0808">Transferase</keyword>
<dbReference type="PANTHER" id="PTHR45036">
    <property type="entry name" value="METHYLTRANSFERASE LIKE 7B"/>
    <property type="match status" value="1"/>
</dbReference>
<dbReference type="Gene3D" id="3.40.50.150">
    <property type="entry name" value="Vaccinia Virus protein VP39"/>
    <property type="match status" value="1"/>
</dbReference>
<proteinExistence type="predicted"/>
<dbReference type="GO" id="GO:0032259">
    <property type="term" value="P:methylation"/>
    <property type="evidence" value="ECO:0007669"/>
    <property type="project" value="UniProtKB-KW"/>
</dbReference>
<dbReference type="Pfam" id="PF08241">
    <property type="entry name" value="Methyltransf_11"/>
    <property type="match status" value="1"/>
</dbReference>
<dbReference type="CDD" id="cd02440">
    <property type="entry name" value="AdoMet_MTases"/>
    <property type="match status" value="1"/>
</dbReference>
<evidence type="ECO:0000313" key="3">
    <source>
        <dbReference type="Proteomes" id="UP000603904"/>
    </source>
</evidence>
<dbReference type="Proteomes" id="UP000603904">
    <property type="component" value="Unassembled WGS sequence"/>
</dbReference>
<evidence type="ECO:0000313" key="2">
    <source>
        <dbReference type="EMBL" id="GIH39860.1"/>
    </source>
</evidence>
<name>A0ABQ4FYG1_9ACTN</name>
<dbReference type="SUPFAM" id="SSF53335">
    <property type="entry name" value="S-adenosyl-L-methionine-dependent methyltransferases"/>
    <property type="match status" value="1"/>
</dbReference>
<protein>
    <submittedName>
        <fullName evidence="2">Methyltransferase type 11</fullName>
    </submittedName>
</protein>
<feature type="domain" description="Methyltransferase type 11" evidence="1">
    <location>
        <begin position="43"/>
        <end position="138"/>
    </location>
</feature>
<evidence type="ECO:0000259" key="1">
    <source>
        <dbReference type="Pfam" id="PF08241"/>
    </source>
</evidence>
<dbReference type="GO" id="GO:0008168">
    <property type="term" value="F:methyltransferase activity"/>
    <property type="evidence" value="ECO:0007669"/>
    <property type="project" value="UniProtKB-KW"/>
</dbReference>
<dbReference type="InterPro" id="IPR052356">
    <property type="entry name" value="Thiol_S-MT"/>
</dbReference>
<accession>A0ABQ4FYG1</accession>
<sequence>MAAGGVSHPVFARVYTRLSEALERHGLAERRRALLGGLSGHVVDVGAGNGLNFAHYPPSVERVIAVEPEPRLRRTAREAARSAPVTIEVVDGLADRLPVPSGAADAVVFSLVLCSLPDVPAALREARRVLRPDGRLVFLEHVRAPLPGVARVQRLLDAGPWPVLAGGCHLSRDAVAEVQGAGFAVERLDRFAFGGIRSPFTFFVLGAARPEG</sequence>
<keyword evidence="3" id="KW-1185">Reference proteome</keyword>